<protein>
    <recommendedName>
        <fullName evidence="6">Nuclear transcription factor Y subunit</fullName>
    </recommendedName>
</protein>
<dbReference type="PRINTS" id="PR00616">
    <property type="entry name" value="CCAATSUBUNTB"/>
</dbReference>
<sequence>MKHYTMQNLSNKETARTTADSYATLFGSRSSLWFSTKQPQQSVDTELENTAGHHHHVKLSEAQYQEQDSSSTLSSEKSHHESATSVRSNFHVQNISFQPGSFENYKKKGDDYVSPSLPKADCGSHQVQMEHNPSLATISYPLAGSYLSRITVAYEPNATVYPVGIEPARIVLPLDYAEGIPIYVNARQYHAILRRRQTRAKLEAQNKLPKSRKPYLHESRHRHALKRARGSGGRFLNTKNTQQKKTSPQTYDKSLSLRSTSEAEIQHSESNSWGTSTTSGSDVSCIFNNDDIFHQPNLRVSISSLSMGPTTPIGAHSRRISIDRCARISSVT</sequence>
<dbReference type="Proteomes" id="UP000231279">
    <property type="component" value="Unassembled WGS sequence"/>
</dbReference>
<evidence type="ECO:0000313" key="9">
    <source>
        <dbReference type="Proteomes" id="UP000231279"/>
    </source>
</evidence>
<organism evidence="8 9">
    <name type="scientific">Handroanthus impetiginosus</name>
    <dbReference type="NCBI Taxonomy" id="429701"/>
    <lineage>
        <taxon>Eukaryota</taxon>
        <taxon>Viridiplantae</taxon>
        <taxon>Streptophyta</taxon>
        <taxon>Embryophyta</taxon>
        <taxon>Tracheophyta</taxon>
        <taxon>Spermatophyta</taxon>
        <taxon>Magnoliopsida</taxon>
        <taxon>eudicotyledons</taxon>
        <taxon>Gunneridae</taxon>
        <taxon>Pentapetalae</taxon>
        <taxon>asterids</taxon>
        <taxon>lamiids</taxon>
        <taxon>Lamiales</taxon>
        <taxon>Bignoniaceae</taxon>
        <taxon>Crescentiina</taxon>
        <taxon>Tabebuia alliance</taxon>
        <taxon>Handroanthus</taxon>
    </lineage>
</organism>
<comment type="subunit">
    <text evidence="6">Heterotrimer.</text>
</comment>
<keyword evidence="2 6" id="KW-0805">Transcription regulation</keyword>
<evidence type="ECO:0000256" key="6">
    <source>
        <dbReference type="RuleBase" id="RU367155"/>
    </source>
</evidence>
<evidence type="ECO:0000256" key="2">
    <source>
        <dbReference type="ARBA" id="ARBA00023015"/>
    </source>
</evidence>
<comment type="similarity">
    <text evidence="6">Belongs to the NFYA/HAP2 subunit family.</text>
</comment>
<dbReference type="PROSITE" id="PS51152">
    <property type="entry name" value="NFYA_HAP2_2"/>
    <property type="match status" value="1"/>
</dbReference>
<dbReference type="GO" id="GO:0003677">
    <property type="term" value="F:DNA binding"/>
    <property type="evidence" value="ECO:0007669"/>
    <property type="project" value="UniProtKB-KW"/>
</dbReference>
<keyword evidence="5 6" id="KW-0539">Nucleus</keyword>
<reference evidence="9" key="1">
    <citation type="journal article" date="2018" name="Gigascience">
        <title>Genome assembly of the Pink Ipe (Handroanthus impetiginosus, Bignoniaceae), a highly valued, ecologically keystone Neotropical timber forest tree.</title>
        <authorList>
            <person name="Silva-Junior O.B."/>
            <person name="Grattapaglia D."/>
            <person name="Novaes E."/>
            <person name="Collevatti R.G."/>
        </authorList>
    </citation>
    <scope>NUCLEOTIDE SEQUENCE [LARGE SCALE GENOMIC DNA]</scope>
    <source>
        <strain evidence="9">cv. UFG-1</strain>
    </source>
</reference>
<dbReference type="GO" id="GO:0003700">
    <property type="term" value="F:DNA-binding transcription factor activity"/>
    <property type="evidence" value="ECO:0007669"/>
    <property type="project" value="UniProtKB-UniRule"/>
</dbReference>
<dbReference type="EMBL" id="NKXS01000477">
    <property type="protein sequence ID" value="PIN24001.1"/>
    <property type="molecule type" value="Genomic_DNA"/>
</dbReference>
<evidence type="ECO:0000256" key="4">
    <source>
        <dbReference type="ARBA" id="ARBA00023163"/>
    </source>
</evidence>
<dbReference type="GO" id="GO:0005634">
    <property type="term" value="C:nucleus"/>
    <property type="evidence" value="ECO:0007669"/>
    <property type="project" value="UniProtKB-SubCell"/>
</dbReference>
<name>A0A2G9I2K7_9LAMI</name>
<evidence type="ECO:0000313" key="8">
    <source>
        <dbReference type="EMBL" id="PIN24001.1"/>
    </source>
</evidence>
<feature type="compositionally biased region" description="Polar residues" evidence="7">
    <location>
        <begin position="237"/>
        <end position="263"/>
    </location>
</feature>
<dbReference type="Gene3D" id="6.10.250.2430">
    <property type="match status" value="1"/>
</dbReference>
<keyword evidence="3 6" id="KW-0238">DNA-binding</keyword>
<comment type="caution">
    <text evidence="8">The sequence shown here is derived from an EMBL/GenBank/DDBJ whole genome shotgun (WGS) entry which is preliminary data.</text>
</comment>
<keyword evidence="4 6" id="KW-0804">Transcription</keyword>
<dbReference type="InterPro" id="IPR001289">
    <property type="entry name" value="NFYA"/>
</dbReference>
<evidence type="ECO:0000256" key="1">
    <source>
        <dbReference type="ARBA" id="ARBA00004123"/>
    </source>
</evidence>
<comment type="function">
    <text evidence="6">Component of the sequence-specific heterotrimeric transcription factor (NF-Y) which specifically recognizes a 5'-CCAAT-3' box motif found in the promoters of its target genes.</text>
</comment>
<feature type="compositionally biased region" description="Basic residues" evidence="7">
    <location>
        <begin position="209"/>
        <end position="229"/>
    </location>
</feature>
<feature type="compositionally biased region" description="Low complexity" evidence="7">
    <location>
        <begin position="268"/>
        <end position="279"/>
    </location>
</feature>
<comment type="subcellular location">
    <subcellularLocation>
        <location evidence="1 6">Nucleus</location>
    </subcellularLocation>
</comment>
<proteinExistence type="inferred from homology"/>
<dbReference type="AlphaFoldDB" id="A0A2G9I2K7"/>
<dbReference type="STRING" id="429701.A0A2G9I2K7"/>
<accession>A0A2G9I2K7</accession>
<evidence type="ECO:0000256" key="3">
    <source>
        <dbReference type="ARBA" id="ARBA00023125"/>
    </source>
</evidence>
<dbReference type="OrthoDB" id="1097733at2759"/>
<dbReference type="Pfam" id="PF02045">
    <property type="entry name" value="CBFB_NFYA"/>
    <property type="match status" value="1"/>
</dbReference>
<feature type="region of interest" description="Disordered" evidence="7">
    <location>
        <begin position="61"/>
        <end position="86"/>
    </location>
</feature>
<dbReference type="SMART" id="SM00521">
    <property type="entry name" value="CBF"/>
    <property type="match status" value="1"/>
</dbReference>
<dbReference type="PANTHER" id="PTHR12632">
    <property type="entry name" value="TRANSCRIPTION FACTOR NF-Y ALPHA-RELATED"/>
    <property type="match status" value="1"/>
</dbReference>
<keyword evidence="9" id="KW-1185">Reference proteome</keyword>
<evidence type="ECO:0000256" key="5">
    <source>
        <dbReference type="ARBA" id="ARBA00023242"/>
    </source>
</evidence>
<gene>
    <name evidence="8" type="ORF">CDL12_03304</name>
</gene>
<evidence type="ECO:0000256" key="7">
    <source>
        <dbReference type="SAM" id="MobiDB-lite"/>
    </source>
</evidence>
<feature type="region of interest" description="Disordered" evidence="7">
    <location>
        <begin position="202"/>
        <end position="279"/>
    </location>
</feature>